<dbReference type="GO" id="GO:0016787">
    <property type="term" value="F:hydrolase activity"/>
    <property type="evidence" value="ECO:0007669"/>
    <property type="project" value="UniProtKB-KW"/>
</dbReference>
<evidence type="ECO:0000256" key="7">
    <source>
        <dbReference type="ARBA" id="ARBA00038093"/>
    </source>
</evidence>
<dbReference type="SUPFAM" id="SSF88723">
    <property type="entry name" value="PIN domain-like"/>
    <property type="match status" value="1"/>
</dbReference>
<dbReference type="CDD" id="cd18738">
    <property type="entry name" value="PIN_VapC4-5_FitB-like"/>
    <property type="match status" value="1"/>
</dbReference>
<dbReference type="EMBL" id="CP007451">
    <property type="protein sequence ID" value="AHW61308.1"/>
    <property type="molecule type" value="Genomic_DNA"/>
</dbReference>
<dbReference type="PANTHER" id="PTHR33653:SF1">
    <property type="entry name" value="RIBONUCLEASE VAPC2"/>
    <property type="match status" value="1"/>
</dbReference>
<dbReference type="Pfam" id="PF01850">
    <property type="entry name" value="PIN"/>
    <property type="match status" value="1"/>
</dbReference>
<dbReference type="STRING" id="1168034.FH5T_21400"/>
<evidence type="ECO:0000256" key="4">
    <source>
        <dbReference type="ARBA" id="ARBA00022723"/>
    </source>
</evidence>
<evidence type="ECO:0000256" key="2">
    <source>
        <dbReference type="ARBA" id="ARBA00022649"/>
    </source>
</evidence>
<dbReference type="InterPro" id="IPR002716">
    <property type="entry name" value="PIN_dom"/>
</dbReference>
<organism evidence="10 12">
    <name type="scientific">Draconibacterium orientale</name>
    <dbReference type="NCBI Taxonomy" id="1168034"/>
    <lineage>
        <taxon>Bacteria</taxon>
        <taxon>Pseudomonadati</taxon>
        <taxon>Bacteroidota</taxon>
        <taxon>Bacteroidia</taxon>
        <taxon>Marinilabiliales</taxon>
        <taxon>Prolixibacteraceae</taxon>
        <taxon>Draconibacterium</taxon>
    </lineage>
</organism>
<dbReference type="InterPro" id="IPR029060">
    <property type="entry name" value="PIN-like_dom_sf"/>
</dbReference>
<evidence type="ECO:0000313" key="10">
    <source>
        <dbReference type="EMBL" id="SEU05374.1"/>
    </source>
</evidence>
<evidence type="ECO:0000256" key="5">
    <source>
        <dbReference type="ARBA" id="ARBA00022801"/>
    </source>
</evidence>
<dbReference type="KEGG" id="dori:FH5T_21400"/>
<evidence type="ECO:0000256" key="1">
    <source>
        <dbReference type="ARBA" id="ARBA00001946"/>
    </source>
</evidence>
<proteinExistence type="inferred from homology"/>
<name>X5DEK3_9BACT</name>
<evidence type="ECO:0000256" key="3">
    <source>
        <dbReference type="ARBA" id="ARBA00022722"/>
    </source>
</evidence>
<evidence type="ECO:0000256" key="6">
    <source>
        <dbReference type="ARBA" id="ARBA00022842"/>
    </source>
</evidence>
<evidence type="ECO:0000313" key="11">
    <source>
        <dbReference type="Proteomes" id="UP000023772"/>
    </source>
</evidence>
<dbReference type="OrthoDB" id="676982at2"/>
<keyword evidence="6" id="KW-0460">Magnesium</keyword>
<feature type="domain" description="PIN" evidence="8">
    <location>
        <begin position="7"/>
        <end position="114"/>
    </location>
</feature>
<dbReference type="eggNOG" id="COG1487">
    <property type="taxonomic scope" value="Bacteria"/>
</dbReference>
<dbReference type="AlphaFoldDB" id="X5DEK3"/>
<comment type="similarity">
    <text evidence="7">Belongs to the PINc/VapC protein family.</text>
</comment>
<keyword evidence="3" id="KW-0540">Nuclease</keyword>
<keyword evidence="5" id="KW-0378">Hydrolase</keyword>
<keyword evidence="2" id="KW-1277">Toxin-antitoxin system</keyword>
<keyword evidence="11" id="KW-1185">Reference proteome</keyword>
<dbReference type="GO" id="GO:0046872">
    <property type="term" value="F:metal ion binding"/>
    <property type="evidence" value="ECO:0007669"/>
    <property type="project" value="UniProtKB-KW"/>
</dbReference>
<reference evidence="9 11" key="1">
    <citation type="submission" date="2014-03" db="EMBL/GenBank/DDBJ databases">
        <title>Complete genome sequence of a deeply braunched marine Bacteroidia bacterium Draconibacterium orientale type strain FH5T.</title>
        <authorList>
            <person name="Li X."/>
            <person name="Wang X."/>
            <person name="Xie Z."/>
            <person name="Du Z."/>
            <person name="Chen G."/>
        </authorList>
    </citation>
    <scope>NUCLEOTIDE SEQUENCE [LARGE SCALE GENOMIC DNA]</scope>
    <source>
        <strain evidence="9 11">FH5</strain>
    </source>
</reference>
<dbReference type="Gene3D" id="3.40.50.1010">
    <property type="entry name" value="5'-nuclease"/>
    <property type="match status" value="1"/>
</dbReference>
<reference evidence="10 12" key="2">
    <citation type="submission" date="2016-10" db="EMBL/GenBank/DDBJ databases">
        <authorList>
            <person name="de Groot N.N."/>
        </authorList>
    </citation>
    <scope>NUCLEOTIDE SEQUENCE [LARGE SCALE GENOMIC DNA]</scope>
    <source>
        <strain evidence="10 12">DSM 25947</strain>
    </source>
</reference>
<dbReference type="InterPro" id="IPR050556">
    <property type="entry name" value="Type_II_TA_system_RNase"/>
</dbReference>
<dbReference type="Proteomes" id="UP000181981">
    <property type="component" value="Unassembled WGS sequence"/>
</dbReference>
<dbReference type="GO" id="GO:0004518">
    <property type="term" value="F:nuclease activity"/>
    <property type="evidence" value="ECO:0007669"/>
    <property type="project" value="UniProtKB-KW"/>
</dbReference>
<protein>
    <submittedName>
        <fullName evidence="9">Twitching motility protein PilT</fullName>
    </submittedName>
</protein>
<sequence length="125" mass="14358">MSGNSLVIDTNIILYLLNGDETLIPVLEEKQLYISFITQMELLSFHKINEHDKKIIKSFIKDCIVIDIPYDIKKLAIELRKKCNVKLPDAIIAATSLFLNAPIVTADRGFKKMDQDINLVFYEKE</sequence>
<gene>
    <name evidence="9" type="ORF">FH5T_21400</name>
    <name evidence="10" type="ORF">SAMN05444285_13815</name>
</gene>
<keyword evidence="4" id="KW-0479">Metal-binding</keyword>
<comment type="cofactor">
    <cofactor evidence="1">
        <name>Mg(2+)</name>
        <dbReference type="ChEBI" id="CHEBI:18420"/>
    </cofactor>
</comment>
<dbReference type="PANTHER" id="PTHR33653">
    <property type="entry name" value="RIBONUCLEASE VAPC2"/>
    <property type="match status" value="1"/>
</dbReference>
<dbReference type="EMBL" id="FOHT01000038">
    <property type="protein sequence ID" value="SEU05374.1"/>
    <property type="molecule type" value="Genomic_DNA"/>
</dbReference>
<dbReference type="HOGENOM" id="CLU_118482_0_0_10"/>
<dbReference type="RefSeq" id="WP_038563041.1">
    <property type="nucleotide sequence ID" value="NZ_FOHT01000038.1"/>
</dbReference>
<evidence type="ECO:0000259" key="8">
    <source>
        <dbReference type="Pfam" id="PF01850"/>
    </source>
</evidence>
<evidence type="ECO:0000313" key="12">
    <source>
        <dbReference type="Proteomes" id="UP000181981"/>
    </source>
</evidence>
<evidence type="ECO:0000313" key="9">
    <source>
        <dbReference type="EMBL" id="AHW61308.1"/>
    </source>
</evidence>
<dbReference type="Proteomes" id="UP000023772">
    <property type="component" value="Chromosome"/>
</dbReference>
<accession>X5DEK3</accession>